<organism evidence="1 2">
    <name type="scientific">Entomophthora muscae</name>
    <dbReference type="NCBI Taxonomy" id="34485"/>
    <lineage>
        <taxon>Eukaryota</taxon>
        <taxon>Fungi</taxon>
        <taxon>Fungi incertae sedis</taxon>
        <taxon>Zoopagomycota</taxon>
        <taxon>Entomophthoromycotina</taxon>
        <taxon>Entomophthoromycetes</taxon>
        <taxon>Entomophthorales</taxon>
        <taxon>Entomophthoraceae</taxon>
        <taxon>Entomophthora</taxon>
    </lineage>
</organism>
<dbReference type="Proteomes" id="UP001165960">
    <property type="component" value="Unassembled WGS sequence"/>
</dbReference>
<dbReference type="EMBL" id="QTSX02005154">
    <property type="protein sequence ID" value="KAJ9060639.1"/>
    <property type="molecule type" value="Genomic_DNA"/>
</dbReference>
<proteinExistence type="predicted"/>
<keyword evidence="2" id="KW-1185">Reference proteome</keyword>
<sequence length="202" mass="21332">MGTVTKVIISNPKTGFKHAPSHQARGAGSRSLPAPGLALKSKYPGAGTTPALAVAVRPILGTKSYTQALVGLAGQAKFSCSELSVQAHPPFILSPQEACQASLRMIKLEKPMTPAAKPVRTNDQPGKDGPPTSQETVPEDLNNDHEASNQPAEPEMSNLATQISAEECPDVRIDNLLPLKTWAQGQDLNPEPKFLQAAGPMN</sequence>
<protein>
    <submittedName>
        <fullName evidence="1">Uncharacterized protein</fullName>
    </submittedName>
</protein>
<evidence type="ECO:0000313" key="1">
    <source>
        <dbReference type="EMBL" id="KAJ9060639.1"/>
    </source>
</evidence>
<accession>A0ACC2SE04</accession>
<comment type="caution">
    <text evidence="1">The sequence shown here is derived from an EMBL/GenBank/DDBJ whole genome shotgun (WGS) entry which is preliminary data.</text>
</comment>
<gene>
    <name evidence="1" type="ORF">DSO57_1028689</name>
</gene>
<reference evidence="1" key="1">
    <citation type="submission" date="2022-04" db="EMBL/GenBank/DDBJ databases">
        <title>Genome of the entomopathogenic fungus Entomophthora muscae.</title>
        <authorList>
            <person name="Elya C."/>
            <person name="Lovett B.R."/>
            <person name="Lee E."/>
            <person name="Macias A.M."/>
            <person name="Hajek A.E."/>
            <person name="De Bivort B.L."/>
            <person name="Kasson M.T."/>
            <person name="De Fine Licht H.H."/>
            <person name="Stajich J.E."/>
        </authorList>
    </citation>
    <scope>NUCLEOTIDE SEQUENCE</scope>
    <source>
        <strain evidence="1">Berkeley</strain>
    </source>
</reference>
<evidence type="ECO:0000313" key="2">
    <source>
        <dbReference type="Proteomes" id="UP001165960"/>
    </source>
</evidence>
<name>A0ACC2SE04_9FUNG</name>